<evidence type="ECO:0000259" key="3">
    <source>
        <dbReference type="PROSITE" id="PS50102"/>
    </source>
</evidence>
<dbReference type="OrthoDB" id="410044at2759"/>
<dbReference type="SUPFAM" id="SSF54928">
    <property type="entry name" value="RNA-binding domain, RBD"/>
    <property type="match status" value="2"/>
</dbReference>
<evidence type="ECO:0000256" key="2">
    <source>
        <dbReference type="SAM" id="MobiDB-lite"/>
    </source>
</evidence>
<dbReference type="InterPro" id="IPR035979">
    <property type="entry name" value="RBD_domain_sf"/>
</dbReference>
<proteinExistence type="predicted"/>
<dbReference type="Gene3D" id="3.30.70.330">
    <property type="match status" value="2"/>
</dbReference>
<dbReference type="STRING" id="52247.A0A4T0WV97"/>
<organism evidence="4 5">
    <name type="scientific">Pichia inconspicua</name>
    <dbReference type="NCBI Taxonomy" id="52247"/>
    <lineage>
        <taxon>Eukaryota</taxon>
        <taxon>Fungi</taxon>
        <taxon>Dikarya</taxon>
        <taxon>Ascomycota</taxon>
        <taxon>Saccharomycotina</taxon>
        <taxon>Pichiomycetes</taxon>
        <taxon>Pichiales</taxon>
        <taxon>Pichiaceae</taxon>
        <taxon>Pichia</taxon>
    </lineage>
</organism>
<sequence length="689" mass="78728">MSSITAPIKVSESFNKEGFANAESFNPSPQLEISAHNDEIEADDDQSSISTSSIISDQDDLSDAFTFSTKMTAPHETKDEINPRHATSETIESEINSSMEVMNLSEDSDEDEFIEDFFAPINSDDIDNLKTEKYSYDQESKQVRGRPSACVFVASLSSNLGDDVLCQSVTDHFKQWGEMKLVKVLRDPANRPYAFVQYANDSDAELAISEAQHSILNGRTIRCEKARVNRTLYFELSNTGICEKTLKKLMVRFGEVEKLVKVDDNFTSNAVNSDQKAKHKRWFCKFVYRQDAISAFANLKTKIDWNVEWTQNIEDEYSEVPEVTIDKHSIFVGHLDPRISKDELVERFESHGKIKEAILVNRPLSNFAFIKFLTKEAAAAAVERENHSMFKYKTIHVQYREMYNNYRRNSSEDRKYKLSLAPPPVNFNKRHSFNSNNKKRNGLEYNRKYSPFFAGANLSKEPRSRSYSDAFKARNIKATDDDEPIQISRFEGRRRKYHKFVTFKPQFSYPHHAESSTAYTDNGLESNHEVAIMSDQLDQKASAGNTNSSANENDTDNDESFMTTAGKTGYTHSSIDNGEHEVPVHVSTNPASFQYPMYYYYPTKDGNPYLTHPGQHVPNPEFRGHYQNGPPPSNSGYYYPYHNYGTPTSPNGQMPVYPMYVYHPVSMLHPEGPYLPGNSYEPDHLKHDD</sequence>
<dbReference type="Proteomes" id="UP000307173">
    <property type="component" value="Unassembled WGS sequence"/>
</dbReference>
<feature type="compositionally biased region" description="Polar residues" evidence="2">
    <location>
        <begin position="542"/>
        <end position="552"/>
    </location>
</feature>
<evidence type="ECO:0000313" key="4">
    <source>
        <dbReference type="EMBL" id="TID14771.1"/>
    </source>
</evidence>
<name>A0A4T0WV97_9ASCO</name>
<dbReference type="PROSITE" id="PS50102">
    <property type="entry name" value="RRM"/>
    <property type="match status" value="2"/>
</dbReference>
<dbReference type="PANTHER" id="PTHR48034">
    <property type="entry name" value="TRANSFORMER-2 SEX-DETERMINING PROTEIN-RELATED"/>
    <property type="match status" value="1"/>
</dbReference>
<comment type="caution">
    <text evidence="4">The sequence shown here is derived from an EMBL/GenBank/DDBJ whole genome shotgun (WGS) entry which is preliminary data.</text>
</comment>
<feature type="domain" description="RRM" evidence="3">
    <location>
        <begin position="328"/>
        <end position="402"/>
    </location>
</feature>
<dbReference type="InterPro" id="IPR000504">
    <property type="entry name" value="RRM_dom"/>
</dbReference>
<dbReference type="EMBL" id="SELW01000657">
    <property type="protein sequence ID" value="TID14771.1"/>
    <property type="molecule type" value="Genomic_DNA"/>
</dbReference>
<keyword evidence="1" id="KW-0694">RNA-binding</keyword>
<dbReference type="GO" id="GO:0003723">
    <property type="term" value="F:RNA binding"/>
    <property type="evidence" value="ECO:0007669"/>
    <property type="project" value="UniProtKB-UniRule"/>
</dbReference>
<accession>A0A4T0WV97</accession>
<reference evidence="4 5" key="1">
    <citation type="journal article" date="2019" name="Front. Genet.">
        <title>Whole-Genome Sequencing of the Opportunistic Yeast Pathogen Candida inconspicua Uncovers Its Hybrid Origin.</title>
        <authorList>
            <person name="Mixao V."/>
            <person name="Hansen A.P."/>
            <person name="Saus E."/>
            <person name="Boekhout T."/>
            <person name="Lass-Florl C."/>
            <person name="Gabaldon T."/>
        </authorList>
    </citation>
    <scope>NUCLEOTIDE SEQUENCE [LARGE SCALE GENOMIC DNA]</scope>
    <source>
        <strain evidence="4 5">CBS 180</strain>
    </source>
</reference>
<gene>
    <name evidence="4" type="ORF">CANINC_004442</name>
</gene>
<feature type="region of interest" description="Disordered" evidence="2">
    <location>
        <begin position="20"/>
        <end position="55"/>
    </location>
</feature>
<feature type="compositionally biased region" description="Polar residues" evidence="2">
    <location>
        <begin position="560"/>
        <end position="573"/>
    </location>
</feature>
<dbReference type="Pfam" id="PF00076">
    <property type="entry name" value="RRM_1"/>
    <property type="match status" value="2"/>
</dbReference>
<dbReference type="SMART" id="SM00360">
    <property type="entry name" value="RRM"/>
    <property type="match status" value="2"/>
</dbReference>
<dbReference type="InterPro" id="IPR012677">
    <property type="entry name" value="Nucleotide-bd_a/b_plait_sf"/>
</dbReference>
<protein>
    <recommendedName>
        <fullName evidence="3">RRM domain-containing protein</fullName>
    </recommendedName>
</protein>
<dbReference type="InterPro" id="IPR050441">
    <property type="entry name" value="RBM"/>
</dbReference>
<evidence type="ECO:0000256" key="1">
    <source>
        <dbReference type="PROSITE-ProRule" id="PRU00176"/>
    </source>
</evidence>
<feature type="domain" description="RRM" evidence="3">
    <location>
        <begin position="149"/>
        <end position="228"/>
    </location>
</feature>
<feature type="region of interest" description="Disordered" evidence="2">
    <location>
        <begin position="538"/>
        <end position="573"/>
    </location>
</feature>
<dbReference type="AlphaFoldDB" id="A0A4T0WV97"/>
<keyword evidence="5" id="KW-1185">Reference proteome</keyword>
<evidence type="ECO:0000313" key="5">
    <source>
        <dbReference type="Proteomes" id="UP000307173"/>
    </source>
</evidence>